<evidence type="ECO:0000256" key="1">
    <source>
        <dbReference type="SAM" id="Phobius"/>
    </source>
</evidence>
<feature type="transmembrane region" description="Helical" evidence="1">
    <location>
        <begin position="436"/>
        <end position="453"/>
    </location>
</feature>
<feature type="transmembrane region" description="Helical" evidence="1">
    <location>
        <begin position="254"/>
        <end position="273"/>
    </location>
</feature>
<feature type="transmembrane region" description="Helical" evidence="1">
    <location>
        <begin position="191"/>
        <end position="208"/>
    </location>
</feature>
<accession>A0A1I6JGG9</accession>
<feature type="transmembrane region" description="Helical" evidence="1">
    <location>
        <begin position="382"/>
        <end position="401"/>
    </location>
</feature>
<proteinExistence type="predicted"/>
<protein>
    <submittedName>
        <fullName evidence="2">Oligosaccharide repeat unit polymerase</fullName>
    </submittedName>
</protein>
<sequence>MVIGLAVCAIMVAGAWFARKLGMPRLNVVSAFSMSWIAMILIATVFNGLTDPIVEFTWVLILVGWASLFVGSIAGWALGKNRSSNFVAKPIIIDLRRTTWFHLVFLALFAVYLVIRFQTAWPLISAAGGWEAVLGTGGNAYRSASLTLALSDSQEGLNGGFLGPLINYGTFIPGMLATYTGAVLWRGHRRLLGITPVVLSGLLGLLTLQRTSIMIVLLLFVIAVWQLKLTGVEIQTGSRDPSERRPARSGARRLAAFVATLALLGAAGAFLFITTSARTDQSRGSALQSSIGEYIVGGIAGINTRSANGGAWPLVPADVAGQFDPSPGLGGYTFTGLWTVLHRIGFPVTTTRVNLDFTQATMFGEATVTNVVSALGEFYLDFRMPGVVILAFLLGFGGAFFQRRLIGSGRVTAIPMTSFLLTFAFWAFFVAWSSDLRQLLVAVFGGLALNWVVRARPRRQSAPLGTTPATPLPRSGAAR</sequence>
<evidence type="ECO:0000313" key="3">
    <source>
        <dbReference type="Proteomes" id="UP000198877"/>
    </source>
</evidence>
<dbReference type="AlphaFoldDB" id="A0A1I6JGG9"/>
<feature type="transmembrane region" description="Helical" evidence="1">
    <location>
        <begin position="99"/>
        <end position="115"/>
    </location>
</feature>
<gene>
    <name evidence="2" type="ORF">SAMN04488591_3563</name>
</gene>
<feature type="transmembrane region" description="Helical" evidence="1">
    <location>
        <begin position="26"/>
        <end position="46"/>
    </location>
</feature>
<name>A0A1I6JGG9_9MICO</name>
<keyword evidence="1" id="KW-0812">Transmembrane</keyword>
<evidence type="ECO:0000313" key="2">
    <source>
        <dbReference type="EMBL" id="SFR78085.1"/>
    </source>
</evidence>
<dbReference type="EMBL" id="FOYR01000005">
    <property type="protein sequence ID" value="SFR78085.1"/>
    <property type="molecule type" value="Genomic_DNA"/>
</dbReference>
<keyword evidence="1" id="KW-0472">Membrane</keyword>
<reference evidence="3" key="1">
    <citation type="submission" date="2016-10" db="EMBL/GenBank/DDBJ databases">
        <authorList>
            <person name="Varghese N."/>
            <person name="Submissions S."/>
        </authorList>
    </citation>
    <scope>NUCLEOTIDE SEQUENCE [LARGE SCALE GENOMIC DNA]</scope>
    <source>
        <strain evidence="3">CL127</strain>
    </source>
</reference>
<feature type="transmembrane region" description="Helical" evidence="1">
    <location>
        <begin position="165"/>
        <end position="184"/>
    </location>
</feature>
<dbReference type="RefSeq" id="WP_091742407.1">
    <property type="nucleotide sequence ID" value="NZ_FOYR01000005.1"/>
</dbReference>
<dbReference type="NCBIfam" id="TIGR04370">
    <property type="entry name" value="glyco_rpt_poly"/>
    <property type="match status" value="1"/>
</dbReference>
<feature type="transmembrane region" description="Helical" evidence="1">
    <location>
        <begin position="58"/>
        <end position="78"/>
    </location>
</feature>
<organism evidence="2 3">
    <name type="scientific">Microbacterium azadirachtae</name>
    <dbReference type="NCBI Taxonomy" id="582680"/>
    <lineage>
        <taxon>Bacteria</taxon>
        <taxon>Bacillati</taxon>
        <taxon>Actinomycetota</taxon>
        <taxon>Actinomycetes</taxon>
        <taxon>Micrococcales</taxon>
        <taxon>Microbacteriaceae</taxon>
        <taxon>Microbacterium</taxon>
    </lineage>
</organism>
<keyword evidence="1" id="KW-1133">Transmembrane helix</keyword>
<dbReference type="Proteomes" id="UP000198877">
    <property type="component" value="Unassembled WGS sequence"/>
</dbReference>
<feature type="transmembrane region" description="Helical" evidence="1">
    <location>
        <begin position="413"/>
        <end position="430"/>
    </location>
</feature>
<feature type="transmembrane region" description="Helical" evidence="1">
    <location>
        <begin position="214"/>
        <end position="234"/>
    </location>
</feature>